<name>A0A2A6FMS9_9MICO</name>
<proteinExistence type="predicted"/>
<evidence type="ECO:0000313" key="1">
    <source>
        <dbReference type="EMBL" id="PDQ34195.1"/>
    </source>
</evidence>
<feature type="non-terminal residue" evidence="1">
    <location>
        <position position="438"/>
    </location>
</feature>
<dbReference type="EMBL" id="NAEP01000065">
    <property type="protein sequence ID" value="PDQ34195.1"/>
    <property type="molecule type" value="Genomic_DNA"/>
</dbReference>
<sequence length="438" mass="45467">MYTLYYVDDDGRTQQVQTGTCGAPGETTTVTAPGVSTTAQTEIPLGFKARDTAHITGPIATTAGYSWQIGFKAYKQATDTSGNLLGNPVCEAANLAFTSGVKPVTGTGDVTSDEVVFPSPGKYFWVQTLWMVAGDGTRFVAAQGVCGAPGETTKVNQVNITTTATSSVTLGQRAQDVARITGTIPPGSQLVWRIYKSTGTPTPVCETANLVHTSTPVGVASGLVNGIEYHSYPVILTAPGVYYWIETLTDIDGNTITQGVCGAAGETTTVTPPGMTTTATSSVTLGQHARDTAHVTGPVATDTGRSWQVEFQAFKQSTDTSGNLTGNPVCEASNLVFTSGMKSVTGTGDVHSDPIVFTAPGTYFWIATLWMIAPDGTRHLATKGTCGATGETTTVTPPGMTTTATSSVTLGQHARDTAHVTGPVATGTGHSWQVEFQA</sequence>
<accession>A0A2A6FMS9</accession>
<organism evidence="1 2">
    <name type="scientific">Candidatus Lumbricidiphila eiseniae</name>
    <dbReference type="NCBI Taxonomy" id="1969409"/>
    <lineage>
        <taxon>Bacteria</taxon>
        <taxon>Bacillati</taxon>
        <taxon>Actinomycetota</taxon>
        <taxon>Actinomycetes</taxon>
        <taxon>Micrococcales</taxon>
        <taxon>Microbacteriaceae</taxon>
        <taxon>Candidatus Lumbricidiphila</taxon>
    </lineage>
</organism>
<comment type="caution">
    <text evidence="1">The sequence shown here is derived from an EMBL/GenBank/DDBJ whole genome shotgun (WGS) entry which is preliminary data.</text>
</comment>
<dbReference type="AlphaFoldDB" id="A0A2A6FMS9"/>
<reference evidence="2" key="1">
    <citation type="submission" date="2017-03" db="EMBL/GenBank/DDBJ databases">
        <authorList>
            <person name="Lund M.B."/>
        </authorList>
    </citation>
    <scope>NUCLEOTIDE SEQUENCE [LARGE SCALE GENOMIC DNA]</scope>
</reference>
<evidence type="ECO:0000313" key="2">
    <source>
        <dbReference type="Proteomes" id="UP000219994"/>
    </source>
</evidence>
<dbReference type="Proteomes" id="UP000219994">
    <property type="component" value="Unassembled WGS sequence"/>
</dbReference>
<gene>
    <name evidence="1" type="ORF">B5766_12625</name>
</gene>
<protein>
    <submittedName>
        <fullName evidence="1">Uncharacterized protein</fullName>
    </submittedName>
</protein>